<evidence type="ECO:0000256" key="2">
    <source>
        <dbReference type="ARBA" id="ARBA00022723"/>
    </source>
</evidence>
<dbReference type="EMBL" id="CP018632">
    <property type="protein sequence ID" value="ASJ70954.1"/>
    <property type="molecule type" value="Genomic_DNA"/>
</dbReference>
<dbReference type="AlphaFoldDB" id="A0A2Z2NV13"/>
<dbReference type="GO" id="GO:0046872">
    <property type="term" value="F:metal ion binding"/>
    <property type="evidence" value="ECO:0007669"/>
    <property type="project" value="UniProtKB-KW"/>
</dbReference>
<dbReference type="PANTHER" id="PTHR30632">
    <property type="entry name" value="MOLYBDATE-BINDING PERIPLASMIC PROTEIN"/>
    <property type="match status" value="1"/>
</dbReference>
<organism evidence="5 6">
    <name type="scientific">Granulosicoccus antarcticus IMCC3135</name>
    <dbReference type="NCBI Taxonomy" id="1192854"/>
    <lineage>
        <taxon>Bacteria</taxon>
        <taxon>Pseudomonadati</taxon>
        <taxon>Pseudomonadota</taxon>
        <taxon>Gammaproteobacteria</taxon>
        <taxon>Chromatiales</taxon>
        <taxon>Granulosicoccaceae</taxon>
        <taxon>Granulosicoccus</taxon>
    </lineage>
</organism>
<evidence type="ECO:0000313" key="5">
    <source>
        <dbReference type="EMBL" id="ASJ70954.1"/>
    </source>
</evidence>
<dbReference type="Proteomes" id="UP000250079">
    <property type="component" value="Chromosome"/>
</dbReference>
<name>A0A2Z2NV13_9GAMM</name>
<dbReference type="Gene3D" id="3.40.190.10">
    <property type="entry name" value="Periplasmic binding protein-like II"/>
    <property type="match status" value="2"/>
</dbReference>
<dbReference type="KEGG" id="gai:IMCC3135_04205"/>
<evidence type="ECO:0000256" key="1">
    <source>
        <dbReference type="ARBA" id="ARBA00009175"/>
    </source>
</evidence>
<accession>A0A2Z2NV13</accession>
<dbReference type="SUPFAM" id="SSF53850">
    <property type="entry name" value="Periplasmic binding protein-like II"/>
    <property type="match status" value="1"/>
</dbReference>
<evidence type="ECO:0000313" key="6">
    <source>
        <dbReference type="Proteomes" id="UP000250079"/>
    </source>
</evidence>
<dbReference type="GO" id="GO:0015689">
    <property type="term" value="P:molybdate ion transport"/>
    <property type="evidence" value="ECO:0007669"/>
    <property type="project" value="InterPro"/>
</dbReference>
<evidence type="ECO:0000256" key="4">
    <source>
        <dbReference type="SAM" id="SignalP"/>
    </source>
</evidence>
<reference evidence="5 6" key="1">
    <citation type="submission" date="2016-12" db="EMBL/GenBank/DDBJ databases">
        <authorList>
            <person name="Song W.-J."/>
            <person name="Kurnit D.M."/>
        </authorList>
    </citation>
    <scope>NUCLEOTIDE SEQUENCE [LARGE SCALE GENOMIC DNA]</scope>
    <source>
        <strain evidence="5 6">IMCC3135</strain>
    </source>
</reference>
<sequence length="292" mass="30893">MTHIISVNNKPNLLVGLLRIGLLTALCLGSSLHAYAQDKQDNSADMVPVKLFAAGSLKVALGEIAQAWSEQTGIAVETQFAPSGLLRERIEAGEHADLFASANMRHPQTLQSAGKSTSVVLFVRNQLCALTAAGLSVDSDGLLDAMLDESNRVATSTPRADPSGDYAYTLFAKTDAQQPGAQQTLEGKSLQLTGGPNSKQPPEGRNNYAWVMDSDQAEIFLTYCTNAVLAQQEVPALGIVQVPEAFAVGADYGLTVMNDAHSNAAQLALHILSPDAQSILASYGFSPVTLPR</sequence>
<dbReference type="PANTHER" id="PTHR30632:SF0">
    <property type="entry name" value="SULFATE-BINDING PROTEIN"/>
    <property type="match status" value="1"/>
</dbReference>
<gene>
    <name evidence="5" type="primary">modA</name>
    <name evidence="5" type="ORF">IMCC3135_04205</name>
</gene>
<comment type="similarity">
    <text evidence="1">Belongs to the bacterial solute-binding protein ModA family.</text>
</comment>
<proteinExistence type="inferred from homology"/>
<feature type="signal peptide" evidence="4">
    <location>
        <begin position="1"/>
        <end position="36"/>
    </location>
</feature>
<dbReference type="InterPro" id="IPR005950">
    <property type="entry name" value="ModA"/>
</dbReference>
<dbReference type="GO" id="GO:0030973">
    <property type="term" value="F:molybdate ion binding"/>
    <property type="evidence" value="ECO:0007669"/>
    <property type="project" value="TreeGrafter"/>
</dbReference>
<dbReference type="Pfam" id="PF13531">
    <property type="entry name" value="SBP_bac_11"/>
    <property type="match status" value="1"/>
</dbReference>
<dbReference type="OrthoDB" id="9785015at2"/>
<dbReference type="NCBIfam" id="TIGR01256">
    <property type="entry name" value="modA"/>
    <property type="match status" value="1"/>
</dbReference>
<dbReference type="NCBIfam" id="NF002917">
    <property type="entry name" value="PRK03537.1-3"/>
    <property type="match status" value="1"/>
</dbReference>
<feature type="chain" id="PRO_5016369170" evidence="4">
    <location>
        <begin position="37"/>
        <end position="292"/>
    </location>
</feature>
<evidence type="ECO:0000256" key="3">
    <source>
        <dbReference type="ARBA" id="ARBA00022729"/>
    </source>
</evidence>
<dbReference type="RefSeq" id="WP_088916445.1">
    <property type="nucleotide sequence ID" value="NZ_CP018632.1"/>
</dbReference>
<dbReference type="InterPro" id="IPR050682">
    <property type="entry name" value="ModA/WtpA"/>
</dbReference>
<keyword evidence="6" id="KW-1185">Reference proteome</keyword>
<keyword evidence="3 4" id="KW-0732">Signal</keyword>
<dbReference type="NCBIfam" id="NF002918">
    <property type="entry name" value="PRK03537.1-4"/>
    <property type="match status" value="1"/>
</dbReference>
<protein>
    <submittedName>
        <fullName evidence="5">Molybdate-binding periplasmic protein</fullName>
    </submittedName>
</protein>
<keyword evidence="2" id="KW-0479">Metal-binding</keyword>